<dbReference type="AlphaFoldDB" id="A0A7J7I4E0"/>
<keyword evidence="2" id="KW-1185">Reference proteome</keyword>
<accession>A0A7J7I4E0</accession>
<reference evidence="2" key="1">
    <citation type="journal article" date="2020" name="Nat. Commun.">
        <title>Genome assembly of wild tea tree DASZ reveals pedigree and selection history of tea varieties.</title>
        <authorList>
            <person name="Zhang W."/>
            <person name="Zhang Y."/>
            <person name="Qiu H."/>
            <person name="Guo Y."/>
            <person name="Wan H."/>
            <person name="Zhang X."/>
            <person name="Scossa F."/>
            <person name="Alseekh S."/>
            <person name="Zhang Q."/>
            <person name="Wang P."/>
            <person name="Xu L."/>
            <person name="Schmidt M.H."/>
            <person name="Jia X."/>
            <person name="Li D."/>
            <person name="Zhu A."/>
            <person name="Guo F."/>
            <person name="Chen W."/>
            <person name="Ni D."/>
            <person name="Usadel B."/>
            <person name="Fernie A.R."/>
            <person name="Wen W."/>
        </authorList>
    </citation>
    <scope>NUCLEOTIDE SEQUENCE [LARGE SCALE GENOMIC DNA]</scope>
    <source>
        <strain evidence="2">cv. G240</strain>
    </source>
</reference>
<evidence type="ECO:0000313" key="1">
    <source>
        <dbReference type="EMBL" id="KAF5958988.1"/>
    </source>
</evidence>
<reference evidence="1 2" key="2">
    <citation type="submission" date="2020-07" db="EMBL/GenBank/DDBJ databases">
        <title>Genome assembly of wild tea tree DASZ reveals pedigree and selection history of tea varieties.</title>
        <authorList>
            <person name="Zhang W."/>
        </authorList>
    </citation>
    <scope>NUCLEOTIDE SEQUENCE [LARGE SCALE GENOMIC DNA]</scope>
    <source>
        <strain evidence="2">cv. G240</strain>
        <tissue evidence="1">Leaf</tissue>
    </source>
</reference>
<gene>
    <name evidence="1" type="ORF">HYC85_000197</name>
</gene>
<proteinExistence type="predicted"/>
<sequence length="96" mass="10913">MGGFKFGVERRQEGVVQHLQNFLLHLRPLNLLLYGQNPSVHHFHGVEAVTALAEVVDEDPLDIVALDLAYEAKVPETKPYFLPERQRSDGLPRLVR</sequence>
<dbReference type="EMBL" id="JACBKZ010000001">
    <property type="protein sequence ID" value="KAF5958988.1"/>
    <property type="molecule type" value="Genomic_DNA"/>
</dbReference>
<organism evidence="1 2">
    <name type="scientific">Camellia sinensis</name>
    <name type="common">Tea plant</name>
    <name type="synonym">Thea sinensis</name>
    <dbReference type="NCBI Taxonomy" id="4442"/>
    <lineage>
        <taxon>Eukaryota</taxon>
        <taxon>Viridiplantae</taxon>
        <taxon>Streptophyta</taxon>
        <taxon>Embryophyta</taxon>
        <taxon>Tracheophyta</taxon>
        <taxon>Spermatophyta</taxon>
        <taxon>Magnoliopsida</taxon>
        <taxon>eudicotyledons</taxon>
        <taxon>Gunneridae</taxon>
        <taxon>Pentapetalae</taxon>
        <taxon>asterids</taxon>
        <taxon>Ericales</taxon>
        <taxon>Theaceae</taxon>
        <taxon>Camellia</taxon>
    </lineage>
</organism>
<dbReference type="Proteomes" id="UP000593564">
    <property type="component" value="Unassembled WGS sequence"/>
</dbReference>
<protein>
    <submittedName>
        <fullName evidence="1">Uncharacterized protein</fullName>
    </submittedName>
</protein>
<name>A0A7J7I4E0_CAMSI</name>
<comment type="caution">
    <text evidence="1">The sequence shown here is derived from an EMBL/GenBank/DDBJ whole genome shotgun (WGS) entry which is preliminary data.</text>
</comment>
<evidence type="ECO:0000313" key="2">
    <source>
        <dbReference type="Proteomes" id="UP000593564"/>
    </source>
</evidence>